<keyword evidence="2 5" id="KW-0812">Transmembrane</keyword>
<dbReference type="Gene3D" id="1.20.1560.10">
    <property type="entry name" value="ABC transporter type 1, transmembrane domain"/>
    <property type="match status" value="1"/>
</dbReference>
<evidence type="ECO:0000256" key="1">
    <source>
        <dbReference type="ARBA" id="ARBA00004141"/>
    </source>
</evidence>
<dbReference type="CDD" id="cd18577">
    <property type="entry name" value="ABC_6TM_Pgp_ABCB1_D1_like"/>
    <property type="match status" value="1"/>
</dbReference>
<dbReference type="AlphaFoldDB" id="A0A4P9W2C2"/>
<dbReference type="GO" id="GO:0005886">
    <property type="term" value="C:plasma membrane"/>
    <property type="evidence" value="ECO:0007669"/>
    <property type="project" value="TreeGrafter"/>
</dbReference>
<feature type="domain" description="ABC transmembrane type-1" evidence="6">
    <location>
        <begin position="1"/>
        <end position="127"/>
    </location>
</feature>
<evidence type="ECO:0000256" key="5">
    <source>
        <dbReference type="SAM" id="Phobius"/>
    </source>
</evidence>
<dbReference type="Proteomes" id="UP000269721">
    <property type="component" value="Unassembled WGS sequence"/>
</dbReference>
<dbReference type="InterPro" id="IPR011527">
    <property type="entry name" value="ABC1_TM_dom"/>
</dbReference>
<dbReference type="Pfam" id="PF00664">
    <property type="entry name" value="ABC_membrane"/>
    <property type="match status" value="1"/>
</dbReference>
<organism evidence="7 8">
    <name type="scientific">Blyttiomyces helicus</name>
    <dbReference type="NCBI Taxonomy" id="388810"/>
    <lineage>
        <taxon>Eukaryota</taxon>
        <taxon>Fungi</taxon>
        <taxon>Fungi incertae sedis</taxon>
        <taxon>Chytridiomycota</taxon>
        <taxon>Chytridiomycota incertae sedis</taxon>
        <taxon>Chytridiomycetes</taxon>
        <taxon>Chytridiomycetes incertae sedis</taxon>
        <taxon>Blyttiomyces</taxon>
    </lineage>
</organism>
<feature type="transmembrane region" description="Helical" evidence="5">
    <location>
        <begin position="102"/>
        <end position="124"/>
    </location>
</feature>
<keyword evidence="4 5" id="KW-0472">Membrane</keyword>
<dbReference type="InterPro" id="IPR039421">
    <property type="entry name" value="Type_1_exporter"/>
</dbReference>
<feature type="transmembrane region" description="Helical" evidence="5">
    <location>
        <begin position="6"/>
        <end position="25"/>
    </location>
</feature>
<evidence type="ECO:0000313" key="7">
    <source>
        <dbReference type="EMBL" id="RKO86361.1"/>
    </source>
</evidence>
<dbReference type="GO" id="GO:0140359">
    <property type="term" value="F:ABC-type transporter activity"/>
    <property type="evidence" value="ECO:0007669"/>
    <property type="project" value="InterPro"/>
</dbReference>
<dbReference type="SUPFAM" id="SSF90123">
    <property type="entry name" value="ABC transporter transmembrane region"/>
    <property type="match status" value="1"/>
</dbReference>
<evidence type="ECO:0000256" key="3">
    <source>
        <dbReference type="ARBA" id="ARBA00022989"/>
    </source>
</evidence>
<keyword evidence="3 5" id="KW-1133">Transmembrane helix</keyword>
<dbReference type="OrthoDB" id="2142077at2759"/>
<feature type="transmembrane region" description="Helical" evidence="5">
    <location>
        <begin position="78"/>
        <end position="96"/>
    </location>
</feature>
<evidence type="ECO:0000256" key="2">
    <source>
        <dbReference type="ARBA" id="ARBA00022692"/>
    </source>
</evidence>
<dbReference type="GO" id="GO:0005524">
    <property type="term" value="F:ATP binding"/>
    <property type="evidence" value="ECO:0007669"/>
    <property type="project" value="InterPro"/>
</dbReference>
<feature type="non-terminal residue" evidence="7">
    <location>
        <position position="1"/>
    </location>
</feature>
<protein>
    <submittedName>
        <fullName evidence="7">ABC transporter type 1, transmembrane domain-containing protein</fullName>
    </submittedName>
</protein>
<dbReference type="PANTHER" id="PTHR24222">
    <property type="entry name" value="ABC TRANSPORTER B FAMILY"/>
    <property type="match status" value="1"/>
</dbReference>
<dbReference type="InterPro" id="IPR036640">
    <property type="entry name" value="ABC1_TM_sf"/>
</dbReference>
<gene>
    <name evidence="7" type="ORF">BDK51DRAFT_10440</name>
</gene>
<dbReference type="PROSITE" id="PS50929">
    <property type="entry name" value="ABC_TM1F"/>
    <property type="match status" value="1"/>
</dbReference>
<accession>A0A4P9W2C2</accession>
<keyword evidence="8" id="KW-1185">Reference proteome</keyword>
<comment type="subcellular location">
    <subcellularLocation>
        <location evidence="1">Membrane</location>
        <topology evidence="1">Multi-pass membrane protein</topology>
    </subcellularLocation>
</comment>
<feature type="non-terminal residue" evidence="7">
    <location>
        <position position="127"/>
    </location>
</feature>
<name>A0A4P9W2C2_9FUNG</name>
<sequence>ALYFVYLGIGMFTLTYIYMSTWLYVGESISHRIREAYLRGVLRQNIAYFDMPGSGGGVVSTRIITDTQLVQDGISEKVPMFVMNLCTFVVGFIIAFTHSWKLTLVLLCCIPLIGGTVTAMGKYIGKY</sequence>
<evidence type="ECO:0000313" key="8">
    <source>
        <dbReference type="Proteomes" id="UP000269721"/>
    </source>
</evidence>
<evidence type="ECO:0000259" key="6">
    <source>
        <dbReference type="PROSITE" id="PS50929"/>
    </source>
</evidence>
<dbReference type="EMBL" id="KZ998265">
    <property type="protein sequence ID" value="RKO86361.1"/>
    <property type="molecule type" value="Genomic_DNA"/>
</dbReference>
<proteinExistence type="predicted"/>
<dbReference type="PANTHER" id="PTHR24222:SF76">
    <property type="entry name" value="MYCOBACTIN IMPORT ATP-BINDING_PERMEASE PROTEIN IRTB"/>
    <property type="match status" value="1"/>
</dbReference>
<evidence type="ECO:0000256" key="4">
    <source>
        <dbReference type="ARBA" id="ARBA00023136"/>
    </source>
</evidence>
<reference evidence="8" key="1">
    <citation type="journal article" date="2018" name="Nat. Microbiol.">
        <title>Leveraging single-cell genomics to expand the fungal tree of life.</title>
        <authorList>
            <person name="Ahrendt S.R."/>
            <person name="Quandt C.A."/>
            <person name="Ciobanu D."/>
            <person name="Clum A."/>
            <person name="Salamov A."/>
            <person name="Andreopoulos B."/>
            <person name="Cheng J.F."/>
            <person name="Woyke T."/>
            <person name="Pelin A."/>
            <person name="Henrissat B."/>
            <person name="Reynolds N.K."/>
            <person name="Benny G.L."/>
            <person name="Smith M.E."/>
            <person name="James T.Y."/>
            <person name="Grigoriev I.V."/>
        </authorList>
    </citation>
    <scope>NUCLEOTIDE SEQUENCE [LARGE SCALE GENOMIC DNA]</scope>
</reference>